<feature type="domain" description="General secretion pathway GspH" evidence="11">
    <location>
        <begin position="42"/>
        <end position="161"/>
    </location>
</feature>
<evidence type="ECO:0000256" key="3">
    <source>
        <dbReference type="ARBA" id="ARBA00022475"/>
    </source>
</evidence>
<dbReference type="SUPFAM" id="SSF54523">
    <property type="entry name" value="Pili subunits"/>
    <property type="match status" value="1"/>
</dbReference>
<accession>A0A4Q8CY98</accession>
<evidence type="ECO:0000313" key="12">
    <source>
        <dbReference type="EMBL" id="RZU97941.1"/>
    </source>
</evidence>
<reference evidence="12 13" key="1">
    <citation type="submission" date="2019-02" db="EMBL/GenBank/DDBJ databases">
        <title>Genomic Encyclopedia of Type Strains, Phase IV (KMG-IV): sequencing the most valuable type-strain genomes for metagenomic binning, comparative biology and taxonomic classification.</title>
        <authorList>
            <person name="Goeker M."/>
        </authorList>
    </citation>
    <scope>NUCLEOTIDE SEQUENCE [LARGE SCALE GENOMIC DNA]</scope>
    <source>
        <strain evidence="12 13">DSM 21056</strain>
    </source>
</reference>
<evidence type="ECO:0000256" key="10">
    <source>
        <dbReference type="ARBA" id="ARBA00030775"/>
    </source>
</evidence>
<keyword evidence="7" id="KW-1133">Transmembrane helix</keyword>
<dbReference type="Pfam" id="PF07963">
    <property type="entry name" value="N_methyl"/>
    <property type="match status" value="1"/>
</dbReference>
<dbReference type="NCBIfam" id="TIGR02532">
    <property type="entry name" value="IV_pilin_GFxxxE"/>
    <property type="match status" value="1"/>
</dbReference>
<dbReference type="AlphaFoldDB" id="A0A4Q8CY98"/>
<evidence type="ECO:0000259" key="11">
    <source>
        <dbReference type="Pfam" id="PF12019"/>
    </source>
</evidence>
<dbReference type="RefSeq" id="WP_130502295.1">
    <property type="nucleotide sequence ID" value="NZ_SHLI01000001.1"/>
</dbReference>
<keyword evidence="4" id="KW-0488">Methylation</keyword>
<keyword evidence="6" id="KW-0812">Transmembrane</keyword>
<keyword evidence="5" id="KW-0997">Cell inner membrane</keyword>
<evidence type="ECO:0000256" key="6">
    <source>
        <dbReference type="ARBA" id="ARBA00022692"/>
    </source>
</evidence>
<dbReference type="PROSITE" id="PS00409">
    <property type="entry name" value="PROKAR_NTER_METHYL"/>
    <property type="match status" value="1"/>
</dbReference>
<evidence type="ECO:0000256" key="5">
    <source>
        <dbReference type="ARBA" id="ARBA00022519"/>
    </source>
</evidence>
<dbReference type="OrthoDB" id="2313614at2"/>
<proteinExistence type="inferred from homology"/>
<comment type="subcellular location">
    <subcellularLocation>
        <location evidence="1">Cell inner membrane</location>
        <topology evidence="1">Single-pass membrane protein</topology>
    </subcellularLocation>
</comment>
<organism evidence="12 13">
    <name type="scientific">Spiribacter vilamensis</name>
    <dbReference type="NCBI Taxonomy" id="531306"/>
    <lineage>
        <taxon>Bacteria</taxon>
        <taxon>Pseudomonadati</taxon>
        <taxon>Pseudomonadota</taxon>
        <taxon>Gammaproteobacteria</taxon>
        <taxon>Chromatiales</taxon>
        <taxon>Ectothiorhodospiraceae</taxon>
        <taxon>Spiribacter</taxon>
    </lineage>
</organism>
<protein>
    <recommendedName>
        <fullName evidence="2">Type II secretion system protein H</fullName>
    </recommendedName>
    <alternativeName>
        <fullName evidence="10">General secretion pathway protein H</fullName>
    </alternativeName>
</protein>
<dbReference type="InterPro" id="IPR022346">
    <property type="entry name" value="T2SS_GspH"/>
</dbReference>
<keyword evidence="3" id="KW-1003">Cell membrane</keyword>
<evidence type="ECO:0000256" key="1">
    <source>
        <dbReference type="ARBA" id="ARBA00004377"/>
    </source>
</evidence>
<dbReference type="InterPro" id="IPR045584">
    <property type="entry name" value="Pilin-like"/>
</dbReference>
<dbReference type="Gene3D" id="3.55.40.10">
    <property type="entry name" value="minor pseudopilin epsh domain"/>
    <property type="match status" value="1"/>
</dbReference>
<evidence type="ECO:0000256" key="8">
    <source>
        <dbReference type="ARBA" id="ARBA00023136"/>
    </source>
</evidence>
<dbReference type="Proteomes" id="UP000292298">
    <property type="component" value="Unassembled WGS sequence"/>
</dbReference>
<comment type="caution">
    <text evidence="12">The sequence shown here is derived from an EMBL/GenBank/DDBJ whole genome shotgun (WGS) entry which is preliminary data.</text>
</comment>
<name>A0A4Q8CY98_9GAMM</name>
<evidence type="ECO:0000256" key="7">
    <source>
        <dbReference type="ARBA" id="ARBA00022989"/>
    </source>
</evidence>
<evidence type="ECO:0000256" key="9">
    <source>
        <dbReference type="ARBA" id="ARBA00025772"/>
    </source>
</evidence>
<evidence type="ECO:0000256" key="4">
    <source>
        <dbReference type="ARBA" id="ARBA00022481"/>
    </source>
</evidence>
<evidence type="ECO:0000256" key="2">
    <source>
        <dbReference type="ARBA" id="ARBA00021549"/>
    </source>
</evidence>
<keyword evidence="13" id="KW-1185">Reference proteome</keyword>
<dbReference type="GO" id="GO:0005886">
    <property type="term" value="C:plasma membrane"/>
    <property type="evidence" value="ECO:0007669"/>
    <property type="project" value="UniProtKB-SubCell"/>
</dbReference>
<dbReference type="Pfam" id="PF12019">
    <property type="entry name" value="GspH"/>
    <property type="match status" value="1"/>
</dbReference>
<sequence>MHEQRGFTLLELLVTLSLMALLATLSAPVFSDLAMKTRLDTATDQLHLAIRHTRNAAVARGTPVVIRAKSNGWERGWTIFVDRNADGRYQSGEYRLRTAEPLPTSITVTANAGIGEALHYQADGGTRRPSGSLQMGTLHVCRRAADGAIRASRSIIINASGRPRIERADMSADGTGC</sequence>
<dbReference type="GO" id="GO:0015628">
    <property type="term" value="P:protein secretion by the type II secretion system"/>
    <property type="evidence" value="ECO:0007669"/>
    <property type="project" value="InterPro"/>
</dbReference>
<gene>
    <name evidence="12" type="ORF">EV698_0176</name>
</gene>
<evidence type="ECO:0000313" key="13">
    <source>
        <dbReference type="Proteomes" id="UP000292298"/>
    </source>
</evidence>
<dbReference type="EMBL" id="SHLI01000001">
    <property type="protein sequence ID" value="RZU97941.1"/>
    <property type="molecule type" value="Genomic_DNA"/>
</dbReference>
<keyword evidence="8" id="KW-0472">Membrane</keyword>
<dbReference type="GO" id="GO:0015627">
    <property type="term" value="C:type II protein secretion system complex"/>
    <property type="evidence" value="ECO:0007669"/>
    <property type="project" value="InterPro"/>
</dbReference>
<comment type="similarity">
    <text evidence="9">Belongs to the GSP H family.</text>
</comment>
<dbReference type="InterPro" id="IPR012902">
    <property type="entry name" value="N_methyl_site"/>
</dbReference>